<evidence type="ECO:0000313" key="10">
    <source>
        <dbReference type="EMBL" id="ANP73115.1"/>
    </source>
</evidence>
<dbReference type="PIRSF" id="PIRSF002825">
    <property type="entry name" value="CfbpA"/>
    <property type="match status" value="1"/>
</dbReference>
<evidence type="ECO:0000256" key="8">
    <source>
        <dbReference type="PIRSR" id="PIRSR002825-1"/>
    </source>
</evidence>
<evidence type="ECO:0000256" key="1">
    <source>
        <dbReference type="ARBA" id="ARBA00008520"/>
    </source>
</evidence>
<evidence type="ECO:0000256" key="6">
    <source>
        <dbReference type="ARBA" id="ARBA00023004"/>
    </source>
</evidence>
<feature type="binding site" evidence="8">
    <location>
        <position position="101"/>
    </location>
    <ligand>
        <name>Fe cation</name>
        <dbReference type="ChEBI" id="CHEBI:24875"/>
    </ligand>
</feature>
<dbReference type="Gene3D" id="3.40.190.10">
    <property type="entry name" value="Periplasmic binding protein-like II"/>
    <property type="match status" value="2"/>
</dbReference>
<dbReference type="InterPro" id="IPR026045">
    <property type="entry name" value="Ferric-bd"/>
</dbReference>
<evidence type="ECO:0000256" key="7">
    <source>
        <dbReference type="ARBA" id="ARBA00023065"/>
    </source>
</evidence>
<dbReference type="GO" id="GO:0055085">
    <property type="term" value="P:transmembrane transport"/>
    <property type="evidence" value="ECO:0007669"/>
    <property type="project" value="InterPro"/>
</dbReference>
<dbReference type="InterPro" id="IPR006061">
    <property type="entry name" value="SBP_1_CS"/>
</dbReference>
<dbReference type="STRING" id="670052.PA27867_2163"/>
<accession>A0A1B1BKL9</accession>
<feature type="binding site" evidence="8">
    <location>
        <position position="237"/>
    </location>
    <ligand>
        <name>Fe cation</name>
        <dbReference type="ChEBI" id="CHEBI:24875"/>
    </ligand>
</feature>
<dbReference type="Proteomes" id="UP000092582">
    <property type="component" value="Chromosome 1"/>
</dbReference>
<dbReference type="AlphaFoldDB" id="A0A1B1BKL9"/>
<proteinExistence type="inferred from homology"/>
<dbReference type="OrthoDB" id="9769567at2"/>
<feature type="signal peptide" evidence="9">
    <location>
        <begin position="1"/>
        <end position="27"/>
    </location>
</feature>
<dbReference type="RefSeq" id="WP_066596292.1">
    <property type="nucleotide sequence ID" value="NZ_CP016282.1"/>
</dbReference>
<dbReference type="PATRIC" id="fig|670052.7.peg.2225"/>
<dbReference type="PROSITE" id="PS51257">
    <property type="entry name" value="PROKAR_LIPOPROTEIN"/>
    <property type="match status" value="1"/>
</dbReference>
<feature type="chain" id="PRO_5008519944" evidence="9">
    <location>
        <begin position="28"/>
        <end position="351"/>
    </location>
</feature>
<dbReference type="GO" id="GO:0046872">
    <property type="term" value="F:metal ion binding"/>
    <property type="evidence" value="ECO:0007669"/>
    <property type="project" value="UniProtKB-KW"/>
</dbReference>
<dbReference type="GO" id="GO:0030288">
    <property type="term" value="C:outer membrane-bounded periplasmic space"/>
    <property type="evidence" value="ECO:0007669"/>
    <property type="project" value="TreeGrafter"/>
</dbReference>
<dbReference type="SUPFAM" id="SSF53850">
    <property type="entry name" value="Periplasmic binding protein-like II"/>
    <property type="match status" value="1"/>
</dbReference>
<feature type="binding site" evidence="8">
    <location>
        <position position="53"/>
    </location>
    <ligand>
        <name>Fe cation</name>
        <dbReference type="ChEBI" id="CHEBI:24875"/>
    </ligand>
</feature>
<dbReference type="PANTHER" id="PTHR30006">
    <property type="entry name" value="THIAMINE-BINDING PERIPLASMIC PROTEIN-RELATED"/>
    <property type="match status" value="1"/>
</dbReference>
<keyword evidence="2" id="KW-0813">Transport</keyword>
<keyword evidence="4 8" id="KW-0479">Metal-binding</keyword>
<keyword evidence="6 8" id="KW-0408">Iron</keyword>
<name>A0A1B1BKL9_9MICO</name>
<dbReference type="GO" id="GO:0006826">
    <property type="term" value="P:iron ion transport"/>
    <property type="evidence" value="ECO:0007669"/>
    <property type="project" value="UniProtKB-KW"/>
</dbReference>
<evidence type="ECO:0000256" key="9">
    <source>
        <dbReference type="SAM" id="SignalP"/>
    </source>
</evidence>
<dbReference type="EMBL" id="CP016282">
    <property type="protein sequence ID" value="ANP73115.1"/>
    <property type="molecule type" value="Genomic_DNA"/>
</dbReference>
<evidence type="ECO:0000256" key="2">
    <source>
        <dbReference type="ARBA" id="ARBA00022448"/>
    </source>
</evidence>
<protein>
    <submittedName>
        <fullName evidence="10">Iron ABC transporter substrate-binding protein</fullName>
    </submittedName>
</protein>
<keyword evidence="5 9" id="KW-0732">Signal</keyword>
<reference evidence="10 11" key="1">
    <citation type="submission" date="2016-06" db="EMBL/GenBank/DDBJ databases">
        <title>Genome sequencing of Cryobacterium arcticum PAMC 27867.</title>
        <authorList>
            <person name="Lee J."/>
            <person name="Kim O.-S."/>
        </authorList>
    </citation>
    <scope>NUCLEOTIDE SEQUENCE [LARGE SCALE GENOMIC DNA]</scope>
    <source>
        <strain evidence="10 11">PAMC 27867</strain>
    </source>
</reference>
<keyword evidence="3" id="KW-0410">Iron transport</keyword>
<evidence type="ECO:0000313" key="11">
    <source>
        <dbReference type="Proteomes" id="UP000092582"/>
    </source>
</evidence>
<dbReference type="PROSITE" id="PS01037">
    <property type="entry name" value="SBP_BACTERIAL_1"/>
    <property type="match status" value="1"/>
</dbReference>
<dbReference type="CDD" id="cd13543">
    <property type="entry name" value="PBP2_Fbp"/>
    <property type="match status" value="1"/>
</dbReference>
<dbReference type="PANTHER" id="PTHR30006:SF15">
    <property type="entry name" value="IRON-UTILIZATION PERIPLASMIC PROTEIN"/>
    <property type="match status" value="1"/>
</dbReference>
<evidence type="ECO:0000256" key="3">
    <source>
        <dbReference type="ARBA" id="ARBA00022496"/>
    </source>
</evidence>
<dbReference type="Pfam" id="PF13343">
    <property type="entry name" value="SBP_bac_6"/>
    <property type="match status" value="1"/>
</dbReference>
<evidence type="ECO:0000256" key="5">
    <source>
        <dbReference type="ARBA" id="ARBA00022729"/>
    </source>
</evidence>
<comment type="similarity">
    <text evidence="1">Belongs to the bacterial solute-binding protein 1 family.</text>
</comment>
<sequence precursor="true">MRIQPSTIVAVAAATSVLVALSGCATSAGTTPSTSAAGDSLAGSSLTVYNAQHEELTQEWADEFGAETGVTITLRNGSDSELGNQIIAEGAASPADVFLTENSPAMSLVDNAGLFTDLDADVLDQVPDAYKPSTGTWTGIAARSTVVVYNPALITEAELPASLEDLADPAWKGRWAASPSGADFQAIVSAMLELKGADATSEWLTAMKANSVEYKGNSTVMKAVNAGEIPLGVIYHYYWYIDQAGTKENSANTALHYFKNEDPGAFVSVSGGGVLASSKNQAAAQAFLKFITGKTGQGILQTGTSFEYPVASDVTPNPALPALDTLDAPLVDPATLNSTKVTDLMTEAGIL</sequence>
<organism evidence="10 11">
    <name type="scientific">Cryobacterium arcticum</name>
    <dbReference type="NCBI Taxonomy" id="670052"/>
    <lineage>
        <taxon>Bacteria</taxon>
        <taxon>Bacillati</taxon>
        <taxon>Actinomycetota</taxon>
        <taxon>Actinomycetes</taxon>
        <taxon>Micrococcales</taxon>
        <taxon>Microbacteriaceae</taxon>
        <taxon>Cryobacterium</taxon>
    </lineage>
</organism>
<feature type="binding site" evidence="8">
    <location>
        <position position="238"/>
    </location>
    <ligand>
        <name>Fe cation</name>
        <dbReference type="ChEBI" id="CHEBI:24875"/>
    </ligand>
</feature>
<keyword evidence="11" id="KW-1185">Reference proteome</keyword>
<dbReference type="KEGG" id="cart:PA27867_2163"/>
<gene>
    <name evidence="10" type="ORF">PA27867_2163</name>
</gene>
<keyword evidence="7" id="KW-0406">Ion transport</keyword>
<evidence type="ECO:0000256" key="4">
    <source>
        <dbReference type="ARBA" id="ARBA00022723"/>
    </source>
</evidence>